<dbReference type="PANTHER" id="PTHR43586:SF8">
    <property type="entry name" value="CYSTEINE DESULFURASE 1, CHLOROPLASTIC"/>
    <property type="match status" value="1"/>
</dbReference>
<gene>
    <name evidence="8" type="ORF">MNBD_ALPHA06-608</name>
</gene>
<comment type="similarity">
    <text evidence="2">Belongs to the class-V pyridoxal-phosphate-dependent aminotransferase family. Csd subfamily.</text>
</comment>
<reference evidence="8" key="1">
    <citation type="submission" date="2018-06" db="EMBL/GenBank/DDBJ databases">
        <authorList>
            <person name="Zhirakovskaya E."/>
        </authorList>
    </citation>
    <scope>NUCLEOTIDE SEQUENCE</scope>
</reference>
<evidence type="ECO:0000256" key="5">
    <source>
        <dbReference type="ARBA" id="ARBA00022898"/>
    </source>
</evidence>
<feature type="domain" description="Aminotransferase class V" evidence="7">
    <location>
        <begin position="34"/>
        <end position="400"/>
    </location>
</feature>
<dbReference type="GO" id="GO:0030170">
    <property type="term" value="F:pyridoxal phosphate binding"/>
    <property type="evidence" value="ECO:0007669"/>
    <property type="project" value="InterPro"/>
</dbReference>
<accession>A0A3B0S5J8</accession>
<dbReference type="GO" id="GO:0031071">
    <property type="term" value="F:cysteine desulfurase activity"/>
    <property type="evidence" value="ECO:0007669"/>
    <property type="project" value="UniProtKB-EC"/>
</dbReference>
<dbReference type="SUPFAM" id="SSF53383">
    <property type="entry name" value="PLP-dependent transferases"/>
    <property type="match status" value="1"/>
</dbReference>
<dbReference type="NCBIfam" id="TIGR01979">
    <property type="entry name" value="sufS"/>
    <property type="match status" value="1"/>
</dbReference>
<comment type="cofactor">
    <cofactor evidence="1">
        <name>pyridoxal 5'-phosphate</name>
        <dbReference type="ChEBI" id="CHEBI:597326"/>
    </cofactor>
</comment>
<dbReference type="EMBL" id="UOEE01000216">
    <property type="protein sequence ID" value="VAV96086.1"/>
    <property type="molecule type" value="Genomic_DNA"/>
</dbReference>
<dbReference type="InterPro" id="IPR015424">
    <property type="entry name" value="PyrdxlP-dep_Trfase"/>
</dbReference>
<proteinExistence type="inferred from homology"/>
<name>A0A3B0S5J8_9ZZZZ</name>
<dbReference type="AlphaFoldDB" id="A0A3B0S5J8"/>
<organism evidence="8">
    <name type="scientific">hydrothermal vent metagenome</name>
    <dbReference type="NCBI Taxonomy" id="652676"/>
    <lineage>
        <taxon>unclassified sequences</taxon>
        <taxon>metagenomes</taxon>
        <taxon>ecological metagenomes</taxon>
    </lineage>
</organism>
<dbReference type="InterPro" id="IPR000192">
    <property type="entry name" value="Aminotrans_V_dom"/>
</dbReference>
<dbReference type="Gene3D" id="3.40.640.10">
    <property type="entry name" value="Type I PLP-dependent aspartate aminotransferase-like (Major domain)"/>
    <property type="match status" value="1"/>
</dbReference>
<protein>
    <recommendedName>
        <fullName evidence="3">cysteine desulfurase</fullName>
        <ecNumber evidence="3">2.8.1.7</ecNumber>
    </recommendedName>
</protein>
<keyword evidence="5" id="KW-0663">Pyridoxal phosphate</keyword>
<dbReference type="CDD" id="cd06453">
    <property type="entry name" value="SufS_like"/>
    <property type="match status" value="1"/>
</dbReference>
<dbReference type="PIRSF" id="PIRSF005572">
    <property type="entry name" value="NifS"/>
    <property type="match status" value="1"/>
</dbReference>
<dbReference type="InterPro" id="IPR010970">
    <property type="entry name" value="Cys_dSase_SufS"/>
</dbReference>
<dbReference type="InterPro" id="IPR016454">
    <property type="entry name" value="Cysteine_dSase"/>
</dbReference>
<comment type="catalytic activity">
    <reaction evidence="6">
        <text>(sulfur carrier)-H + L-cysteine = (sulfur carrier)-SH + L-alanine</text>
        <dbReference type="Rhea" id="RHEA:43892"/>
        <dbReference type="Rhea" id="RHEA-COMP:14737"/>
        <dbReference type="Rhea" id="RHEA-COMP:14739"/>
        <dbReference type="ChEBI" id="CHEBI:29917"/>
        <dbReference type="ChEBI" id="CHEBI:35235"/>
        <dbReference type="ChEBI" id="CHEBI:57972"/>
        <dbReference type="ChEBI" id="CHEBI:64428"/>
        <dbReference type="EC" id="2.8.1.7"/>
    </reaction>
</comment>
<sequence>MSASFLQKPASFDADAIRSEFPILQRQVNEQPLVYLDSAASAQKPLCVINAMRDVMQNSYANVHRGLHTLANETTDAIEKSRQSIARFLNAKSAQEIVLTSGTTAAINLLASSFGLGLKKGDEIILSEMEHHSNIVPWHLLRERKGIVLRWVQVTDAGELDMEHFASLFGRRTRLVALTHMSNLLGTITDAKTIVQIAHDKDVPVLLDGSQAAVHLPVDVQQLDVDFYAITGHKLYGPSGIGALFGKMERLQKLAPWQGGGEMIESVSLEHVSYAEPPYRFEAGTPPIVEAIGLGAALDWLMSQDRTAIAEHETSLMRHIQDALRTQNDVRILGQSPGKGAVISFEINAMHAHDIAQLLDKYGVAIRAGNHCAEPLMRRFACTSSCRVSLAAYNTLEDANIFLESLDKVRSFLE</sequence>
<dbReference type="GO" id="GO:0006534">
    <property type="term" value="P:cysteine metabolic process"/>
    <property type="evidence" value="ECO:0007669"/>
    <property type="project" value="InterPro"/>
</dbReference>
<evidence type="ECO:0000256" key="2">
    <source>
        <dbReference type="ARBA" id="ARBA00010447"/>
    </source>
</evidence>
<dbReference type="InterPro" id="IPR015421">
    <property type="entry name" value="PyrdxlP-dep_Trfase_major"/>
</dbReference>
<dbReference type="EC" id="2.8.1.7" evidence="3"/>
<evidence type="ECO:0000256" key="6">
    <source>
        <dbReference type="ARBA" id="ARBA00050776"/>
    </source>
</evidence>
<evidence type="ECO:0000313" key="8">
    <source>
        <dbReference type="EMBL" id="VAV96086.1"/>
    </source>
</evidence>
<evidence type="ECO:0000256" key="1">
    <source>
        <dbReference type="ARBA" id="ARBA00001933"/>
    </source>
</evidence>
<evidence type="ECO:0000256" key="3">
    <source>
        <dbReference type="ARBA" id="ARBA00012239"/>
    </source>
</evidence>
<dbReference type="Pfam" id="PF00266">
    <property type="entry name" value="Aminotran_5"/>
    <property type="match status" value="1"/>
</dbReference>
<dbReference type="PROSITE" id="PS00595">
    <property type="entry name" value="AA_TRANSFER_CLASS_5"/>
    <property type="match status" value="1"/>
</dbReference>
<evidence type="ECO:0000256" key="4">
    <source>
        <dbReference type="ARBA" id="ARBA00022679"/>
    </source>
</evidence>
<dbReference type="InterPro" id="IPR020578">
    <property type="entry name" value="Aminotrans_V_PyrdxlP_BS"/>
</dbReference>
<dbReference type="PANTHER" id="PTHR43586">
    <property type="entry name" value="CYSTEINE DESULFURASE"/>
    <property type="match status" value="1"/>
</dbReference>
<keyword evidence="4 8" id="KW-0808">Transferase</keyword>
<dbReference type="InterPro" id="IPR015422">
    <property type="entry name" value="PyrdxlP-dep_Trfase_small"/>
</dbReference>
<dbReference type="Gene3D" id="3.90.1150.10">
    <property type="entry name" value="Aspartate Aminotransferase, domain 1"/>
    <property type="match status" value="1"/>
</dbReference>
<evidence type="ECO:0000259" key="7">
    <source>
        <dbReference type="Pfam" id="PF00266"/>
    </source>
</evidence>